<dbReference type="PANTHER" id="PTHR35140">
    <property type="entry name" value="MITOTIC CHECK POINT PROTEIN BFA1"/>
    <property type="match status" value="1"/>
</dbReference>
<dbReference type="Proteomes" id="UP000076580">
    <property type="component" value="Chromosome 03"/>
</dbReference>
<protein>
    <recommendedName>
        <fullName evidence="4">Cytokinesis regulator</fullName>
    </recommendedName>
</protein>
<evidence type="ECO:0000256" key="1">
    <source>
        <dbReference type="SAM" id="MobiDB-lite"/>
    </source>
</evidence>
<dbReference type="GO" id="GO:0044732">
    <property type="term" value="C:mitotic spindle pole body"/>
    <property type="evidence" value="ECO:0007669"/>
    <property type="project" value="TreeGrafter"/>
</dbReference>
<dbReference type="InParanoid" id="A0A151GFE0"/>
<proteinExistence type="predicted"/>
<evidence type="ECO:0000313" key="2">
    <source>
        <dbReference type="EMBL" id="KYK55772.1"/>
    </source>
</evidence>
<comment type="caution">
    <text evidence="2">The sequence shown here is derived from an EMBL/GenBank/DDBJ whole genome shotgun (WGS) entry which is preliminary data.</text>
</comment>
<feature type="compositionally biased region" description="Basic residues" evidence="1">
    <location>
        <begin position="315"/>
        <end position="324"/>
    </location>
</feature>
<dbReference type="GO" id="GO:0005096">
    <property type="term" value="F:GTPase activator activity"/>
    <property type="evidence" value="ECO:0007669"/>
    <property type="project" value="InterPro"/>
</dbReference>
<dbReference type="STRING" id="98403.A0A151GFE0"/>
<reference evidence="2 3" key="1">
    <citation type="journal article" date="2016" name="Sci. Rep.">
        <title>Insights into Adaptations to a Near-Obligate Nematode Endoparasitic Lifestyle from the Finished Genome of Drechmeria coniospora.</title>
        <authorList>
            <person name="Zhang L."/>
            <person name="Zhou Z."/>
            <person name="Guo Q."/>
            <person name="Fokkens L."/>
            <person name="Miskei M."/>
            <person name="Pocsi I."/>
            <person name="Zhang W."/>
            <person name="Chen M."/>
            <person name="Wang L."/>
            <person name="Sun Y."/>
            <person name="Donzelli B.G."/>
            <person name="Gibson D.M."/>
            <person name="Nelson D.R."/>
            <person name="Luo J.G."/>
            <person name="Rep M."/>
            <person name="Liu H."/>
            <person name="Yang S."/>
            <person name="Wang J."/>
            <person name="Krasnoff S.B."/>
            <person name="Xu Y."/>
            <person name="Molnar I."/>
            <person name="Lin M."/>
        </authorList>
    </citation>
    <scope>NUCLEOTIDE SEQUENCE [LARGE SCALE GENOMIC DNA]</scope>
    <source>
        <strain evidence="2 3">ARSEF 6962</strain>
    </source>
</reference>
<feature type="compositionally biased region" description="Basic and acidic residues" evidence="1">
    <location>
        <begin position="847"/>
        <end position="867"/>
    </location>
</feature>
<dbReference type="GO" id="GO:0031578">
    <property type="term" value="P:mitotic spindle orientation checkpoint signaling"/>
    <property type="evidence" value="ECO:0007669"/>
    <property type="project" value="TreeGrafter"/>
</dbReference>
<feature type="compositionally biased region" description="Pro residues" evidence="1">
    <location>
        <begin position="394"/>
        <end position="407"/>
    </location>
</feature>
<feature type="compositionally biased region" description="Polar residues" evidence="1">
    <location>
        <begin position="416"/>
        <end position="430"/>
    </location>
</feature>
<gene>
    <name evidence="2" type="ORF">DCS_07736</name>
</gene>
<name>A0A151GFE0_DRECN</name>
<feature type="compositionally biased region" description="Polar residues" evidence="1">
    <location>
        <begin position="533"/>
        <end position="551"/>
    </location>
</feature>
<evidence type="ECO:0008006" key="4">
    <source>
        <dbReference type="Google" id="ProtNLM"/>
    </source>
</evidence>
<dbReference type="RefSeq" id="XP_040655124.1">
    <property type="nucleotide sequence ID" value="XM_040805020.1"/>
</dbReference>
<sequence>MDSPRQQPHLPAPTTEEVENWDDDDLVVNDDNLFLRSSVSTAMAATHAPAPCLHPVLQPTKHPIQHVPAPLAIEDVESWDDEDLVVNDDNLFLRNTVTTTMPTTLAPSRRCNVIRLQSKPLPTHLPTPATEDIENWDDNDLVINDDNLFLRSSISNTTTAHTPSHRRNTIRHHAKPQSKRILAPAAAEIENWDDDDLVVNDENLFLRSSSPTKKNTAHAPSRRRDAVDDDFESCCKTPTSHPVSTAAGALDQPSRTAPPPHHLDPFAEALCQVGESAIGSIQDMISKSLPGPIQASRPPPDPTQAQKAAMPSTMRRYRHRRSRTRSSSISLDMIYETDGEDHFFDHGSGTIRACAPHAPAPPAPQASLPQASAPQATSPQAPAARAPAQAPSSAPAPAPAPWAPAPQPSAIKASVLQLSVPQGSAPQQSIAKPKKHSPSPPSYLLALPMSCEMTAKTLEADDDDYEAVFELPSDGNYFQLLPGKDNFSSLSPTNRSSPVSPNSPSLSSGITGESQGRAFDSPIKMSLRRLRTTAPSSQSSIASLRTPTNLSLDRPLSTWERLSKPKSKQRLAEASSRETEPRFLKQPLSVGSKGTARAKGIQVISPDRTWAPPPPTPLISAKPTQVPHYARDTVASRTAREITRAQRAPSSGPLAPVTAQREAHLATRANLTLYPRPPQQAVYSRKHSKRPKQLKPHLIANLNSSKESKGRRSGPLSWLSAVVPCSNKQCSVVNGMVFNADTLCWEGNENALNTFDKAPTHPPRITPMAQHLVREKEAATPPRPALISNISATTGIRVVGGMVFDPEQMCWLKAGSQSDTRSDAGDDMDGFDAFDDEDVFKNITDLDEKSASGDKEEGWGSDIKDDWPVGEEFDVGPEFVRREREEEANWRKISEKWAGRSQRDQIKWRWAIRDILAQ</sequence>
<feature type="region of interest" description="Disordered" evidence="1">
    <location>
        <begin position="208"/>
        <end position="259"/>
    </location>
</feature>
<feature type="compositionally biased region" description="Low complexity" evidence="1">
    <location>
        <begin position="491"/>
        <end position="508"/>
    </location>
</feature>
<feature type="region of interest" description="Disordered" evidence="1">
    <location>
        <begin position="348"/>
        <end position="445"/>
    </location>
</feature>
<dbReference type="GO" id="GO:1990334">
    <property type="term" value="C:Bfa1-Bub2 complex"/>
    <property type="evidence" value="ECO:0007669"/>
    <property type="project" value="InterPro"/>
</dbReference>
<dbReference type="AlphaFoldDB" id="A0A151GFE0"/>
<feature type="region of interest" description="Disordered" evidence="1">
    <location>
        <begin position="488"/>
        <end position="583"/>
    </location>
</feature>
<dbReference type="PANTHER" id="PTHR35140:SF1">
    <property type="entry name" value="MITOTIC CHECK POINT PROTEIN BFA1"/>
    <property type="match status" value="1"/>
</dbReference>
<feature type="compositionally biased region" description="Low complexity" evidence="1">
    <location>
        <begin position="365"/>
        <end position="393"/>
    </location>
</feature>
<feature type="region of interest" description="Disordered" evidence="1">
    <location>
        <begin position="847"/>
        <end position="871"/>
    </location>
</feature>
<feature type="region of interest" description="Disordered" evidence="1">
    <location>
        <begin position="668"/>
        <end position="714"/>
    </location>
</feature>
<keyword evidence="3" id="KW-1185">Reference proteome</keyword>
<feature type="region of interest" description="Disordered" evidence="1">
    <location>
        <begin position="157"/>
        <end position="180"/>
    </location>
</feature>
<evidence type="ECO:0000313" key="3">
    <source>
        <dbReference type="Proteomes" id="UP000076580"/>
    </source>
</evidence>
<accession>A0A151GFE0</accession>
<organism evidence="2 3">
    <name type="scientific">Drechmeria coniospora</name>
    <name type="common">Nematophagous fungus</name>
    <name type="synonym">Meria coniospora</name>
    <dbReference type="NCBI Taxonomy" id="98403"/>
    <lineage>
        <taxon>Eukaryota</taxon>
        <taxon>Fungi</taxon>
        <taxon>Dikarya</taxon>
        <taxon>Ascomycota</taxon>
        <taxon>Pezizomycotina</taxon>
        <taxon>Sordariomycetes</taxon>
        <taxon>Hypocreomycetidae</taxon>
        <taxon>Hypocreales</taxon>
        <taxon>Ophiocordycipitaceae</taxon>
        <taxon>Drechmeria</taxon>
    </lineage>
</organism>
<feature type="compositionally biased region" description="Basic residues" evidence="1">
    <location>
        <begin position="163"/>
        <end position="178"/>
    </location>
</feature>
<feature type="compositionally biased region" description="Basic residues" evidence="1">
    <location>
        <begin position="684"/>
        <end position="695"/>
    </location>
</feature>
<feature type="region of interest" description="Disordered" evidence="1">
    <location>
        <begin position="287"/>
        <end position="328"/>
    </location>
</feature>
<dbReference type="InterPro" id="IPR034586">
    <property type="entry name" value="Bfa1/Byr4"/>
</dbReference>
<dbReference type="GeneID" id="63720379"/>
<dbReference type="EMBL" id="LAYC01000003">
    <property type="protein sequence ID" value="KYK55772.1"/>
    <property type="molecule type" value="Genomic_DNA"/>
</dbReference>